<evidence type="ECO:0000313" key="1">
    <source>
        <dbReference type="EMBL" id="GAA3911724.1"/>
    </source>
</evidence>
<proteinExistence type="predicted"/>
<name>A0ABP7M0S6_9GAMM</name>
<accession>A0ABP7M0S6</accession>
<reference evidence="2" key="1">
    <citation type="journal article" date="2019" name="Int. J. Syst. Evol. Microbiol.">
        <title>The Global Catalogue of Microorganisms (GCM) 10K type strain sequencing project: providing services to taxonomists for standard genome sequencing and annotation.</title>
        <authorList>
            <consortium name="The Broad Institute Genomics Platform"/>
            <consortium name="The Broad Institute Genome Sequencing Center for Infectious Disease"/>
            <person name="Wu L."/>
            <person name="Ma J."/>
        </authorList>
    </citation>
    <scope>NUCLEOTIDE SEQUENCE [LARGE SCALE GENOMIC DNA]</scope>
    <source>
        <strain evidence="2">JCM 17551</strain>
    </source>
</reference>
<keyword evidence="2" id="KW-1185">Reference proteome</keyword>
<sequence>MQATTRIIVEKGLPKLCIDGNQSKAFNADLIFQDLYITGKHTGEFTGKEATQLTTQVLLVLSNHQHLGEVSEVSRKEIHQVISDILYLSGYIKSAQHLEQRLSETPT</sequence>
<dbReference type="Proteomes" id="UP001501565">
    <property type="component" value="Unassembled WGS sequence"/>
</dbReference>
<organism evidence="1 2">
    <name type="scientific">Litoribacillus peritrichatus</name>
    <dbReference type="NCBI Taxonomy" id="718191"/>
    <lineage>
        <taxon>Bacteria</taxon>
        <taxon>Pseudomonadati</taxon>
        <taxon>Pseudomonadota</taxon>
        <taxon>Gammaproteobacteria</taxon>
        <taxon>Oceanospirillales</taxon>
        <taxon>Oceanospirillaceae</taxon>
        <taxon>Litoribacillus</taxon>
    </lineage>
</organism>
<evidence type="ECO:0000313" key="2">
    <source>
        <dbReference type="Proteomes" id="UP001501565"/>
    </source>
</evidence>
<gene>
    <name evidence="1" type="ORF">GCM10022277_02950</name>
</gene>
<comment type="caution">
    <text evidence="1">The sequence shown here is derived from an EMBL/GenBank/DDBJ whole genome shotgun (WGS) entry which is preliminary data.</text>
</comment>
<protein>
    <submittedName>
        <fullName evidence="1">Uncharacterized protein</fullName>
    </submittedName>
</protein>
<dbReference type="RefSeq" id="WP_344794738.1">
    <property type="nucleotide sequence ID" value="NZ_BAABBN010000004.1"/>
</dbReference>
<dbReference type="EMBL" id="BAABBN010000004">
    <property type="protein sequence ID" value="GAA3911724.1"/>
    <property type="molecule type" value="Genomic_DNA"/>
</dbReference>